<evidence type="ECO:0000259" key="2">
    <source>
        <dbReference type="PROSITE" id="PS50966"/>
    </source>
</evidence>
<protein>
    <recommendedName>
        <fullName evidence="2">SWIM-type domain-containing protein</fullName>
    </recommendedName>
</protein>
<evidence type="ECO:0000313" key="3">
    <source>
        <dbReference type="EMBL" id="CAA9468737.1"/>
    </source>
</evidence>
<keyword evidence="1" id="KW-0863">Zinc-finger</keyword>
<proteinExistence type="predicted"/>
<keyword evidence="1" id="KW-0862">Zinc</keyword>
<gene>
    <name evidence="3" type="ORF">AVDCRST_MAG25-1833</name>
</gene>
<sequence>MAPQVVEHPGTRTTDSLEATVIDQSVAPATRPHPRELRALALVQARGQEIVRTGPWTYLVPSMSGGEAHAVNYRRETCDCPDHEHRGVLCAHVYAVGIHRAKRRGESL</sequence>
<name>A0A6J4RAL2_9ACTN</name>
<dbReference type="InterPro" id="IPR007527">
    <property type="entry name" value="Znf_SWIM"/>
</dbReference>
<reference evidence="3" key="1">
    <citation type="submission" date="2020-02" db="EMBL/GenBank/DDBJ databases">
        <authorList>
            <person name="Meier V. D."/>
        </authorList>
    </citation>
    <scope>NUCLEOTIDE SEQUENCE</scope>
    <source>
        <strain evidence="3">AVDCRST_MAG25</strain>
    </source>
</reference>
<dbReference type="GO" id="GO:0008270">
    <property type="term" value="F:zinc ion binding"/>
    <property type="evidence" value="ECO:0007669"/>
    <property type="project" value="UniProtKB-KW"/>
</dbReference>
<dbReference type="EMBL" id="CADCVI010000110">
    <property type="protein sequence ID" value="CAA9468737.1"/>
    <property type="molecule type" value="Genomic_DNA"/>
</dbReference>
<dbReference type="AlphaFoldDB" id="A0A6J4RAL2"/>
<evidence type="ECO:0000256" key="1">
    <source>
        <dbReference type="PROSITE-ProRule" id="PRU00325"/>
    </source>
</evidence>
<organism evidence="3">
    <name type="scientific">uncultured Rubrobacteraceae bacterium</name>
    <dbReference type="NCBI Taxonomy" id="349277"/>
    <lineage>
        <taxon>Bacteria</taxon>
        <taxon>Bacillati</taxon>
        <taxon>Actinomycetota</taxon>
        <taxon>Rubrobacteria</taxon>
        <taxon>Rubrobacterales</taxon>
        <taxon>Rubrobacteraceae</taxon>
        <taxon>environmental samples</taxon>
    </lineage>
</organism>
<accession>A0A6J4RAL2</accession>
<feature type="domain" description="SWIM-type" evidence="2">
    <location>
        <begin position="69"/>
        <end position="101"/>
    </location>
</feature>
<dbReference type="Pfam" id="PF04434">
    <property type="entry name" value="SWIM"/>
    <property type="match status" value="1"/>
</dbReference>
<dbReference type="PROSITE" id="PS50966">
    <property type="entry name" value="ZF_SWIM"/>
    <property type="match status" value="1"/>
</dbReference>
<keyword evidence="1" id="KW-0479">Metal-binding</keyword>